<dbReference type="Proteomes" id="UP000530424">
    <property type="component" value="Unassembled WGS sequence"/>
</dbReference>
<accession>A0A853C7C6</accession>
<dbReference type="InterPro" id="IPR010982">
    <property type="entry name" value="Lambda_DNA-bd_dom_sf"/>
</dbReference>
<dbReference type="InterPro" id="IPR046335">
    <property type="entry name" value="LacI/GalR-like_sensor"/>
</dbReference>
<evidence type="ECO:0000259" key="4">
    <source>
        <dbReference type="PROSITE" id="PS50932"/>
    </source>
</evidence>
<dbReference type="PROSITE" id="PS00356">
    <property type="entry name" value="HTH_LACI_1"/>
    <property type="match status" value="1"/>
</dbReference>
<evidence type="ECO:0000313" key="5">
    <source>
        <dbReference type="EMBL" id="NYJ03207.1"/>
    </source>
</evidence>
<protein>
    <submittedName>
        <fullName evidence="5">DNA-binding LacI/PurR family transcriptional regulator</fullName>
    </submittedName>
</protein>
<dbReference type="Gene3D" id="1.10.260.40">
    <property type="entry name" value="lambda repressor-like DNA-binding domains"/>
    <property type="match status" value="1"/>
</dbReference>
<dbReference type="Pfam" id="PF13377">
    <property type="entry name" value="Peripla_BP_3"/>
    <property type="match status" value="1"/>
</dbReference>
<dbReference type="PANTHER" id="PTHR30146">
    <property type="entry name" value="LACI-RELATED TRANSCRIPTIONAL REPRESSOR"/>
    <property type="match status" value="1"/>
</dbReference>
<dbReference type="Pfam" id="PF00356">
    <property type="entry name" value="LacI"/>
    <property type="match status" value="1"/>
</dbReference>
<dbReference type="GO" id="GO:0000976">
    <property type="term" value="F:transcription cis-regulatory region binding"/>
    <property type="evidence" value="ECO:0007669"/>
    <property type="project" value="TreeGrafter"/>
</dbReference>
<sequence>MVTSAGRRPSMADVAAVAGVSHQTVSRVLNGSPLVKAETRERIEAAIRELGYRRNNAARQLATARSGRIGMVSAHLALHGPSMISAAVQEAGRAAGYEVSLVGMIELSERSLHDAVDRLLDEDVEAIVVAVALREAQSIVASLSLPIPVVLVQGVGAGTPMAAGVDQEAGAAAATSHLLDLGHRAVAHVSGPLDWVESGRRREGWRRAHEERGLLPGPEIEGDWSAASGYRAGVRICASDEVTAVFAANDSMALGLLKALHEHGRRVPDDVSVVGFDNVPEAEYFWPPLTTVNQEFAELGRRALELAIRALGGEEAPVADLLAPALVVRRSTARPPS</sequence>
<name>A0A853C7C6_9ACTN</name>
<organism evidence="5 6">
    <name type="scientific">Nocardioides thalensis</name>
    <dbReference type="NCBI Taxonomy" id="1914755"/>
    <lineage>
        <taxon>Bacteria</taxon>
        <taxon>Bacillati</taxon>
        <taxon>Actinomycetota</taxon>
        <taxon>Actinomycetes</taxon>
        <taxon>Propionibacteriales</taxon>
        <taxon>Nocardioidaceae</taxon>
        <taxon>Nocardioides</taxon>
    </lineage>
</organism>
<dbReference type="SUPFAM" id="SSF47413">
    <property type="entry name" value="lambda repressor-like DNA-binding domains"/>
    <property type="match status" value="1"/>
</dbReference>
<dbReference type="SMART" id="SM00354">
    <property type="entry name" value="HTH_LACI"/>
    <property type="match status" value="1"/>
</dbReference>
<dbReference type="PROSITE" id="PS50932">
    <property type="entry name" value="HTH_LACI_2"/>
    <property type="match status" value="1"/>
</dbReference>
<dbReference type="Gene3D" id="3.40.50.2300">
    <property type="match status" value="2"/>
</dbReference>
<dbReference type="CDD" id="cd01574">
    <property type="entry name" value="PBP1_LacI"/>
    <property type="match status" value="1"/>
</dbReference>
<keyword evidence="2 5" id="KW-0238">DNA-binding</keyword>
<keyword evidence="6" id="KW-1185">Reference proteome</keyword>
<dbReference type="GO" id="GO:0003700">
    <property type="term" value="F:DNA-binding transcription factor activity"/>
    <property type="evidence" value="ECO:0007669"/>
    <property type="project" value="TreeGrafter"/>
</dbReference>
<keyword evidence="3" id="KW-0804">Transcription</keyword>
<evidence type="ECO:0000313" key="6">
    <source>
        <dbReference type="Proteomes" id="UP000530424"/>
    </source>
</evidence>
<reference evidence="5 6" key="1">
    <citation type="submission" date="2020-07" db="EMBL/GenBank/DDBJ databases">
        <title>Sequencing the genomes of 1000 actinobacteria strains.</title>
        <authorList>
            <person name="Klenk H.-P."/>
        </authorList>
    </citation>
    <scope>NUCLEOTIDE SEQUENCE [LARGE SCALE GENOMIC DNA]</scope>
    <source>
        <strain evidence="5 6">DSM 103833</strain>
    </source>
</reference>
<proteinExistence type="predicted"/>
<dbReference type="AlphaFoldDB" id="A0A853C7C6"/>
<gene>
    <name evidence="5" type="ORF">HNR19_003905</name>
</gene>
<evidence type="ECO:0000256" key="1">
    <source>
        <dbReference type="ARBA" id="ARBA00023015"/>
    </source>
</evidence>
<evidence type="ECO:0000256" key="2">
    <source>
        <dbReference type="ARBA" id="ARBA00023125"/>
    </source>
</evidence>
<dbReference type="EMBL" id="JACCFP010000001">
    <property type="protein sequence ID" value="NYJ03207.1"/>
    <property type="molecule type" value="Genomic_DNA"/>
</dbReference>
<feature type="domain" description="HTH lacI-type" evidence="4">
    <location>
        <begin position="9"/>
        <end position="63"/>
    </location>
</feature>
<evidence type="ECO:0000256" key="3">
    <source>
        <dbReference type="ARBA" id="ARBA00023163"/>
    </source>
</evidence>
<dbReference type="InterPro" id="IPR000843">
    <property type="entry name" value="HTH_LacI"/>
</dbReference>
<dbReference type="CDD" id="cd01392">
    <property type="entry name" value="HTH_LacI"/>
    <property type="match status" value="1"/>
</dbReference>
<dbReference type="InterPro" id="IPR028082">
    <property type="entry name" value="Peripla_BP_I"/>
</dbReference>
<dbReference type="SUPFAM" id="SSF53822">
    <property type="entry name" value="Periplasmic binding protein-like I"/>
    <property type="match status" value="1"/>
</dbReference>
<keyword evidence="1" id="KW-0805">Transcription regulation</keyword>
<dbReference type="RefSeq" id="WP_218910328.1">
    <property type="nucleotide sequence ID" value="NZ_JACCFP010000001.1"/>
</dbReference>
<comment type="caution">
    <text evidence="5">The sequence shown here is derived from an EMBL/GenBank/DDBJ whole genome shotgun (WGS) entry which is preliminary data.</text>
</comment>
<dbReference type="PANTHER" id="PTHR30146:SF109">
    <property type="entry name" value="HTH-TYPE TRANSCRIPTIONAL REGULATOR GALS"/>
    <property type="match status" value="1"/>
</dbReference>